<protein>
    <submittedName>
        <fullName evidence="2">Uncharacterized protein</fullName>
    </submittedName>
</protein>
<dbReference type="AlphaFoldDB" id="A0A4S8ID87"/>
<feature type="compositionally biased region" description="Pro residues" evidence="1">
    <location>
        <begin position="13"/>
        <end position="22"/>
    </location>
</feature>
<evidence type="ECO:0000256" key="1">
    <source>
        <dbReference type="SAM" id="MobiDB-lite"/>
    </source>
</evidence>
<organism evidence="2 3">
    <name type="scientific">Musa balbisiana</name>
    <name type="common">Banana</name>
    <dbReference type="NCBI Taxonomy" id="52838"/>
    <lineage>
        <taxon>Eukaryota</taxon>
        <taxon>Viridiplantae</taxon>
        <taxon>Streptophyta</taxon>
        <taxon>Embryophyta</taxon>
        <taxon>Tracheophyta</taxon>
        <taxon>Spermatophyta</taxon>
        <taxon>Magnoliopsida</taxon>
        <taxon>Liliopsida</taxon>
        <taxon>Zingiberales</taxon>
        <taxon>Musaceae</taxon>
        <taxon>Musa</taxon>
    </lineage>
</organism>
<name>A0A4S8ID87_MUSBA</name>
<keyword evidence="3" id="KW-1185">Reference proteome</keyword>
<reference evidence="2 3" key="1">
    <citation type="journal article" date="2019" name="Nat. Plants">
        <title>Genome sequencing of Musa balbisiana reveals subgenome evolution and function divergence in polyploid bananas.</title>
        <authorList>
            <person name="Yao X."/>
        </authorList>
    </citation>
    <scope>NUCLEOTIDE SEQUENCE [LARGE SCALE GENOMIC DNA]</scope>
    <source>
        <strain evidence="3">cv. DH-PKW</strain>
        <tissue evidence="2">Leaves</tissue>
    </source>
</reference>
<evidence type="ECO:0000313" key="3">
    <source>
        <dbReference type="Proteomes" id="UP000317650"/>
    </source>
</evidence>
<feature type="compositionally biased region" description="Low complexity" evidence="1">
    <location>
        <begin position="65"/>
        <end position="77"/>
    </location>
</feature>
<sequence length="77" mass="8291">MYSNLGIFSISEAPPPPPPPQTDPILFRADPNPSFGSSDPRPATRNLVVGVHPKYLVRRSNELDSSSSPSPSHLISP</sequence>
<dbReference type="EMBL" id="PYDT01000011">
    <property type="protein sequence ID" value="THU45789.1"/>
    <property type="molecule type" value="Genomic_DNA"/>
</dbReference>
<comment type="caution">
    <text evidence="2">The sequence shown here is derived from an EMBL/GenBank/DDBJ whole genome shotgun (WGS) entry which is preliminary data.</text>
</comment>
<proteinExistence type="predicted"/>
<dbReference type="Proteomes" id="UP000317650">
    <property type="component" value="Chromosome 2"/>
</dbReference>
<gene>
    <name evidence="2" type="ORF">C4D60_Mb02t21690</name>
</gene>
<evidence type="ECO:0000313" key="2">
    <source>
        <dbReference type="EMBL" id="THU45789.1"/>
    </source>
</evidence>
<feature type="region of interest" description="Disordered" evidence="1">
    <location>
        <begin position="1"/>
        <end position="47"/>
    </location>
</feature>
<accession>A0A4S8ID87</accession>
<feature type="region of interest" description="Disordered" evidence="1">
    <location>
        <begin position="58"/>
        <end position="77"/>
    </location>
</feature>